<keyword evidence="3" id="KW-1185">Reference proteome</keyword>
<protein>
    <submittedName>
        <fullName evidence="2">Uncharacterized protein</fullName>
    </submittedName>
</protein>
<sequence length="197" mass="20344">MNVNSAFGGGGEPHVHHHKEGGGGGGHVHRAGGAGGADGGAGADLDLNGGGGAVKPAICDDSVNDRYGVGKHFVRGVRDVGAAIVSEAEELLDPLLGGITQGVGQGLKALLCGIENGFSDFGSDFDSATDIAKHGRNDKDQGPEPTRAFNFHLHPRRTPHPDEISVLQAQEYNESLVESCFESSNLNLYAHTSPSDL</sequence>
<proteinExistence type="predicted"/>
<evidence type="ECO:0000313" key="2">
    <source>
        <dbReference type="EMBL" id="GBM02731.1"/>
    </source>
</evidence>
<comment type="caution">
    <text evidence="2">The sequence shown here is derived from an EMBL/GenBank/DDBJ whole genome shotgun (WGS) entry which is preliminary data.</text>
</comment>
<evidence type="ECO:0000313" key="3">
    <source>
        <dbReference type="Proteomes" id="UP000499080"/>
    </source>
</evidence>
<organism evidence="2 3">
    <name type="scientific">Araneus ventricosus</name>
    <name type="common">Orbweaver spider</name>
    <name type="synonym">Epeira ventricosa</name>
    <dbReference type="NCBI Taxonomy" id="182803"/>
    <lineage>
        <taxon>Eukaryota</taxon>
        <taxon>Metazoa</taxon>
        <taxon>Ecdysozoa</taxon>
        <taxon>Arthropoda</taxon>
        <taxon>Chelicerata</taxon>
        <taxon>Arachnida</taxon>
        <taxon>Araneae</taxon>
        <taxon>Araneomorphae</taxon>
        <taxon>Entelegynae</taxon>
        <taxon>Araneoidea</taxon>
        <taxon>Araneidae</taxon>
        <taxon>Araneus</taxon>
    </lineage>
</organism>
<dbReference type="Proteomes" id="UP000499080">
    <property type="component" value="Unassembled WGS sequence"/>
</dbReference>
<feature type="compositionally biased region" description="Gly residues" evidence="1">
    <location>
        <begin position="22"/>
        <end position="37"/>
    </location>
</feature>
<reference evidence="2 3" key="1">
    <citation type="journal article" date="2019" name="Sci. Rep.">
        <title>Orb-weaving spider Araneus ventricosus genome elucidates the spidroin gene catalogue.</title>
        <authorList>
            <person name="Kono N."/>
            <person name="Nakamura H."/>
            <person name="Ohtoshi R."/>
            <person name="Moran D.A.P."/>
            <person name="Shinohara A."/>
            <person name="Yoshida Y."/>
            <person name="Fujiwara M."/>
            <person name="Mori M."/>
            <person name="Tomita M."/>
            <person name="Arakawa K."/>
        </authorList>
    </citation>
    <scope>NUCLEOTIDE SEQUENCE [LARGE SCALE GENOMIC DNA]</scope>
</reference>
<dbReference type="AlphaFoldDB" id="A0A4Y2CE86"/>
<feature type="region of interest" description="Disordered" evidence="1">
    <location>
        <begin position="1"/>
        <end position="37"/>
    </location>
</feature>
<name>A0A4Y2CE86_ARAVE</name>
<dbReference type="EMBL" id="BGPR01000183">
    <property type="protein sequence ID" value="GBM02731.1"/>
    <property type="molecule type" value="Genomic_DNA"/>
</dbReference>
<evidence type="ECO:0000256" key="1">
    <source>
        <dbReference type="SAM" id="MobiDB-lite"/>
    </source>
</evidence>
<accession>A0A4Y2CE86</accession>
<gene>
    <name evidence="2" type="ORF">AVEN_40806_1</name>
</gene>